<dbReference type="RefSeq" id="WP_398662094.1">
    <property type="nucleotide sequence ID" value="NZ_JBITDC010000028.1"/>
</dbReference>
<keyword evidence="2" id="KW-1185">Reference proteome</keyword>
<proteinExistence type="predicted"/>
<protein>
    <submittedName>
        <fullName evidence="1">Uncharacterized protein</fullName>
    </submittedName>
</protein>
<name>A0ABW7YG74_STRCE</name>
<reference evidence="1 2" key="1">
    <citation type="submission" date="2024-10" db="EMBL/GenBank/DDBJ databases">
        <title>The Natural Products Discovery Center: Release of the First 8490 Sequenced Strains for Exploring Actinobacteria Biosynthetic Diversity.</title>
        <authorList>
            <person name="Kalkreuter E."/>
            <person name="Kautsar S.A."/>
            <person name="Yang D."/>
            <person name="Bader C.D."/>
            <person name="Teijaro C.N."/>
            <person name="Fluegel L."/>
            <person name="Davis C.M."/>
            <person name="Simpson J.R."/>
            <person name="Lauterbach L."/>
            <person name="Steele A.D."/>
            <person name="Gui C."/>
            <person name="Meng S."/>
            <person name="Li G."/>
            <person name="Viehrig K."/>
            <person name="Ye F."/>
            <person name="Su P."/>
            <person name="Kiefer A.F."/>
            <person name="Nichols A."/>
            <person name="Cepeda A.J."/>
            <person name="Yan W."/>
            <person name="Fan B."/>
            <person name="Jiang Y."/>
            <person name="Adhikari A."/>
            <person name="Zheng C.-J."/>
            <person name="Schuster L."/>
            <person name="Cowan T.M."/>
            <person name="Smanski M.J."/>
            <person name="Chevrette M.G."/>
            <person name="De Carvalho L.P.S."/>
            <person name="Shen B."/>
        </authorList>
    </citation>
    <scope>NUCLEOTIDE SEQUENCE [LARGE SCALE GENOMIC DNA]</scope>
    <source>
        <strain evidence="1 2">NPDC051599</strain>
    </source>
</reference>
<organism evidence="1 2">
    <name type="scientific">Streptomyces cellulosae</name>
    <dbReference type="NCBI Taxonomy" id="1968"/>
    <lineage>
        <taxon>Bacteria</taxon>
        <taxon>Bacillati</taxon>
        <taxon>Actinomycetota</taxon>
        <taxon>Actinomycetes</taxon>
        <taxon>Kitasatosporales</taxon>
        <taxon>Streptomycetaceae</taxon>
        <taxon>Streptomyces</taxon>
    </lineage>
</organism>
<dbReference type="Proteomes" id="UP001612415">
    <property type="component" value="Unassembled WGS sequence"/>
</dbReference>
<evidence type="ECO:0000313" key="2">
    <source>
        <dbReference type="Proteomes" id="UP001612415"/>
    </source>
</evidence>
<gene>
    <name evidence="1" type="ORF">ACIA8P_43595</name>
</gene>
<accession>A0ABW7YG74</accession>
<evidence type="ECO:0000313" key="1">
    <source>
        <dbReference type="EMBL" id="MFI5681416.1"/>
    </source>
</evidence>
<dbReference type="EMBL" id="JBITDC010000028">
    <property type="protein sequence ID" value="MFI5681416.1"/>
    <property type="molecule type" value="Genomic_DNA"/>
</dbReference>
<comment type="caution">
    <text evidence="1">The sequence shown here is derived from an EMBL/GenBank/DDBJ whole genome shotgun (WGS) entry which is preliminary data.</text>
</comment>
<sequence length="58" mass="6658">MQQADVSGAVTAQCDHERRIQQDLARVVHRPWLRPLSIPAVAAAPDVERRTVLSIWWR</sequence>